<dbReference type="STRING" id="147828.A0A4S2LSX4"/>
<evidence type="ECO:0000256" key="3">
    <source>
        <dbReference type="ARBA" id="ARBA00022448"/>
    </source>
</evidence>
<keyword evidence="3" id="KW-0813">Transport</keyword>
<dbReference type="GO" id="GO:0005634">
    <property type="term" value="C:nucleus"/>
    <property type="evidence" value="ECO:0007669"/>
    <property type="project" value="UniProtKB-SubCell"/>
</dbReference>
<evidence type="ECO:0000313" key="11">
    <source>
        <dbReference type="EMBL" id="TGZ66912.1"/>
    </source>
</evidence>
<comment type="caution">
    <text evidence="11">The sequence shown here is derived from an EMBL/GenBank/DDBJ whole genome shotgun (WGS) entry which is preliminary data.</text>
</comment>
<dbReference type="GO" id="GO:0051028">
    <property type="term" value="P:mRNA transport"/>
    <property type="evidence" value="ECO:0007669"/>
    <property type="project" value="UniProtKB-KW"/>
</dbReference>
<dbReference type="InterPro" id="IPR037177">
    <property type="entry name" value="DLC_sf"/>
</dbReference>
<evidence type="ECO:0000256" key="6">
    <source>
        <dbReference type="ARBA" id="ARBA00022816"/>
    </source>
</evidence>
<keyword evidence="6" id="KW-0509">mRNA transport</keyword>
<comment type="similarity">
    <text evidence="10">Belongs to the dynein light chain family.</text>
</comment>
<keyword evidence="12" id="KW-1185">Reference proteome</keyword>
<keyword evidence="7" id="KW-0653">Protein transport</keyword>
<keyword evidence="10" id="KW-0505">Motor protein</keyword>
<keyword evidence="4 10" id="KW-0963">Cytoplasm</keyword>
<dbReference type="FunFam" id="3.30.740.10:FF:000005">
    <property type="entry name" value="Dynein light chain"/>
    <property type="match status" value="1"/>
</dbReference>
<reference evidence="11 12" key="1">
    <citation type="journal article" date="2019" name="BMC Genomics">
        <title>New insights from Opisthorchis felineus genome: update on genomics of the epidemiologically important liver flukes.</title>
        <authorList>
            <person name="Ershov N.I."/>
            <person name="Mordvinov V.A."/>
            <person name="Prokhortchouk E.B."/>
            <person name="Pakharukova M.Y."/>
            <person name="Gunbin K.V."/>
            <person name="Ustyantsev K."/>
            <person name="Genaev M.A."/>
            <person name="Blinov A.G."/>
            <person name="Mazur A."/>
            <person name="Boulygina E."/>
            <person name="Tsygankova S."/>
            <person name="Khrameeva E."/>
            <person name="Chekanov N."/>
            <person name="Fan G."/>
            <person name="Xiao A."/>
            <person name="Zhang H."/>
            <person name="Xu X."/>
            <person name="Yang H."/>
            <person name="Solovyev V."/>
            <person name="Lee S.M."/>
            <person name="Liu X."/>
            <person name="Afonnikov D.A."/>
            <person name="Skryabin K.G."/>
        </authorList>
    </citation>
    <scope>NUCLEOTIDE SEQUENCE [LARGE SCALE GENOMIC DNA]</scope>
    <source>
        <strain evidence="11">AK-0245</strain>
        <tissue evidence="11">Whole organism</tissue>
    </source>
</reference>
<evidence type="ECO:0000256" key="1">
    <source>
        <dbReference type="ARBA" id="ARBA00004123"/>
    </source>
</evidence>
<dbReference type="Gene3D" id="3.30.740.10">
    <property type="entry name" value="Protein Inhibitor Of Neuronal Nitric Oxide Synthase"/>
    <property type="match status" value="1"/>
</dbReference>
<protein>
    <recommendedName>
        <fullName evidence="10">Dynein light chain</fullName>
    </recommendedName>
</protein>
<dbReference type="GO" id="GO:0007017">
    <property type="term" value="P:microtubule-based process"/>
    <property type="evidence" value="ECO:0007669"/>
    <property type="project" value="InterPro"/>
</dbReference>
<dbReference type="GO" id="GO:0005868">
    <property type="term" value="C:cytoplasmic dynein complex"/>
    <property type="evidence" value="ECO:0007669"/>
    <property type="project" value="TreeGrafter"/>
</dbReference>
<name>A0A4S2LSX4_OPIFE</name>
<dbReference type="GO" id="GO:0005874">
    <property type="term" value="C:microtubule"/>
    <property type="evidence" value="ECO:0007669"/>
    <property type="project" value="UniProtKB-KW"/>
</dbReference>
<dbReference type="Proteomes" id="UP000308267">
    <property type="component" value="Unassembled WGS sequence"/>
</dbReference>
<comment type="subcellular location">
    <subcellularLocation>
        <location evidence="2 10">Cytoplasm</location>
        <location evidence="2 10">Cytoskeleton</location>
    </subcellularLocation>
    <subcellularLocation>
        <location evidence="1">Nucleus</location>
    </subcellularLocation>
</comment>
<organism evidence="11 12">
    <name type="scientific">Opisthorchis felineus</name>
    <dbReference type="NCBI Taxonomy" id="147828"/>
    <lineage>
        <taxon>Eukaryota</taxon>
        <taxon>Metazoa</taxon>
        <taxon>Spiralia</taxon>
        <taxon>Lophotrochozoa</taxon>
        <taxon>Platyhelminthes</taxon>
        <taxon>Trematoda</taxon>
        <taxon>Digenea</taxon>
        <taxon>Opisthorchiida</taxon>
        <taxon>Opisthorchiata</taxon>
        <taxon>Opisthorchiidae</taxon>
        <taxon>Opisthorchis</taxon>
    </lineage>
</organism>
<keyword evidence="8 10" id="KW-0206">Cytoskeleton</keyword>
<keyword evidence="10" id="KW-0243">Dynein</keyword>
<dbReference type="SMART" id="SM01375">
    <property type="entry name" value="Dynein_light"/>
    <property type="match status" value="1"/>
</dbReference>
<dbReference type="EMBL" id="SJOL01006436">
    <property type="protein sequence ID" value="TGZ66912.1"/>
    <property type="molecule type" value="Genomic_DNA"/>
</dbReference>
<dbReference type="AlphaFoldDB" id="A0A4S2LSX4"/>
<evidence type="ECO:0000256" key="10">
    <source>
        <dbReference type="RuleBase" id="RU365010"/>
    </source>
</evidence>
<proteinExistence type="inferred from homology"/>
<sequence>MTVVGTEKKAVVKYTDMNEQKQQTAVDCCAAVMERFSDTQDIAKYIKHEFDRRFGGVWQCVVGKFFGCYVTHQPENFIYFTLSGLAVLLFQAKPKE</sequence>
<dbReference type="OrthoDB" id="6506078at2759"/>
<keyword evidence="5 10" id="KW-0493">Microtubule</keyword>
<dbReference type="Pfam" id="PF01221">
    <property type="entry name" value="Dynein_light"/>
    <property type="match status" value="1"/>
</dbReference>
<evidence type="ECO:0000256" key="8">
    <source>
        <dbReference type="ARBA" id="ARBA00023212"/>
    </source>
</evidence>
<evidence type="ECO:0000256" key="2">
    <source>
        <dbReference type="ARBA" id="ARBA00004245"/>
    </source>
</evidence>
<dbReference type="GO" id="GO:0045505">
    <property type="term" value="F:dynein intermediate chain binding"/>
    <property type="evidence" value="ECO:0007669"/>
    <property type="project" value="TreeGrafter"/>
</dbReference>
<evidence type="ECO:0000256" key="9">
    <source>
        <dbReference type="ARBA" id="ARBA00023242"/>
    </source>
</evidence>
<dbReference type="GO" id="GO:0015031">
    <property type="term" value="P:protein transport"/>
    <property type="evidence" value="ECO:0007669"/>
    <property type="project" value="UniProtKB-KW"/>
</dbReference>
<evidence type="ECO:0000256" key="5">
    <source>
        <dbReference type="ARBA" id="ARBA00022701"/>
    </source>
</evidence>
<evidence type="ECO:0000256" key="7">
    <source>
        <dbReference type="ARBA" id="ARBA00022927"/>
    </source>
</evidence>
<dbReference type="PANTHER" id="PTHR11886">
    <property type="entry name" value="DYNEIN LIGHT CHAIN"/>
    <property type="match status" value="1"/>
</dbReference>
<evidence type="ECO:0000313" key="12">
    <source>
        <dbReference type="Proteomes" id="UP000308267"/>
    </source>
</evidence>
<dbReference type="CDD" id="cd21452">
    <property type="entry name" value="DLC-like_DYNLL1_DYNLL2"/>
    <property type="match status" value="1"/>
</dbReference>
<keyword evidence="9" id="KW-0539">Nucleus</keyword>
<gene>
    <name evidence="11" type="ORF">CRM22_005078</name>
</gene>
<dbReference type="InterPro" id="IPR001372">
    <property type="entry name" value="Dynein_light_chain_typ-1/2"/>
</dbReference>
<accession>A0A4S2LSX4</accession>
<dbReference type="PANTHER" id="PTHR11886:SF35">
    <property type="entry name" value="DYNEIN LIGHT CHAIN"/>
    <property type="match status" value="1"/>
</dbReference>
<evidence type="ECO:0000256" key="4">
    <source>
        <dbReference type="ARBA" id="ARBA00022490"/>
    </source>
</evidence>
<dbReference type="SUPFAM" id="SSF54648">
    <property type="entry name" value="DLC"/>
    <property type="match status" value="1"/>
</dbReference>